<dbReference type="RefSeq" id="WP_066033110.1">
    <property type="nucleotide sequence ID" value="NZ_CP016907.1"/>
</dbReference>
<reference evidence="2 3" key="1">
    <citation type="submission" date="2016-08" db="EMBL/GenBank/DDBJ databases">
        <title>Complete genome sequence of Flavobacterium johnsoniae strain GSE09, a volatile-producing biocontrol agent isolated from cucumber (Cucumis sativus).</title>
        <authorList>
            <person name="Jeong J.-J."/>
            <person name="Oh J.Y."/>
            <person name="Jim Y.J."/>
            <person name="Sang M.K."/>
            <person name="Kim K.D."/>
        </authorList>
    </citation>
    <scope>NUCLEOTIDE SEQUENCE [LARGE SCALE GENOMIC DNA]</scope>
    <source>
        <strain evidence="2 3">GSE09</strain>
    </source>
</reference>
<evidence type="ECO:0000313" key="3">
    <source>
        <dbReference type="Proteomes" id="UP000093276"/>
    </source>
</evidence>
<gene>
    <name evidence="2" type="ORF">BB050_01469</name>
</gene>
<evidence type="ECO:0000256" key="1">
    <source>
        <dbReference type="SAM" id="Phobius"/>
    </source>
</evidence>
<feature type="transmembrane region" description="Helical" evidence="1">
    <location>
        <begin position="106"/>
        <end position="128"/>
    </location>
</feature>
<keyword evidence="1" id="KW-0812">Transmembrane</keyword>
<feature type="transmembrane region" description="Helical" evidence="1">
    <location>
        <begin position="55"/>
        <end position="75"/>
    </location>
</feature>
<keyword evidence="1" id="KW-0472">Membrane</keyword>
<accession>A0AAC9CYN6</accession>
<dbReference type="GeneID" id="32307353"/>
<keyword evidence="1" id="KW-1133">Transmembrane helix</keyword>
<dbReference type="Proteomes" id="UP000093276">
    <property type="component" value="Chromosome"/>
</dbReference>
<sequence>MKESDKNIEQLIEKMMAEEKLQSPSVDFTSKIMAEVHILEEKKLKAYKPLISKPIWISIGLAVAALVIYVSLFSVSNNDFKIDVIGKLYSDRISTAFSRIHFSKNILYAILIVPIMILVQVGILKNYFDKKYNL</sequence>
<protein>
    <submittedName>
        <fullName evidence="2">Uncharacterized protein</fullName>
    </submittedName>
</protein>
<evidence type="ECO:0000313" key="2">
    <source>
        <dbReference type="EMBL" id="AOC94597.1"/>
    </source>
</evidence>
<dbReference type="KEGG" id="fjg:BB050_01469"/>
<dbReference type="EMBL" id="CP016907">
    <property type="protein sequence ID" value="AOC94597.1"/>
    <property type="molecule type" value="Genomic_DNA"/>
</dbReference>
<proteinExistence type="predicted"/>
<name>A0AAC9CYN6_9FLAO</name>
<dbReference type="AlphaFoldDB" id="A0AAC9CYN6"/>
<organism evidence="2 3">
    <name type="scientific">Flavobacterium anhuiense</name>
    <dbReference type="NCBI Taxonomy" id="459526"/>
    <lineage>
        <taxon>Bacteria</taxon>
        <taxon>Pseudomonadati</taxon>
        <taxon>Bacteroidota</taxon>
        <taxon>Flavobacteriia</taxon>
        <taxon>Flavobacteriales</taxon>
        <taxon>Flavobacteriaceae</taxon>
        <taxon>Flavobacterium</taxon>
    </lineage>
</organism>